<reference evidence="2 3" key="1">
    <citation type="journal article" date="2014" name="PLoS Genet.">
        <title>Phylogenetically driven sequencing of extremely halophilic archaea reveals strategies for static and dynamic osmo-response.</title>
        <authorList>
            <person name="Becker E.A."/>
            <person name="Seitzer P.M."/>
            <person name="Tritt A."/>
            <person name="Larsen D."/>
            <person name="Krusor M."/>
            <person name="Yao A.I."/>
            <person name="Wu D."/>
            <person name="Madern D."/>
            <person name="Eisen J.A."/>
            <person name="Darling A.E."/>
            <person name="Facciotti M.T."/>
        </authorList>
    </citation>
    <scope>NUCLEOTIDE SEQUENCE [LARGE SCALE GENOMIC DNA]</scope>
    <source>
        <strain evidence="2 3">JCM 14978</strain>
    </source>
</reference>
<name>M0NI51_9EURY</name>
<keyword evidence="1" id="KW-0472">Membrane</keyword>
<sequence length="142" mass="13975">MAQATPQVPITRAGTGLARRTTLGVLVAVVALLGTQAVVDATEIAVGATGAMSPFSAGALVGSAIVAGAGAALTYAAVDRFTARPVRNFVAIAAAVFLVMLVPVVAVAPAMGVTPTGQGLLVLYHLLVAVPLTAFVVGALGR</sequence>
<dbReference type="PATRIC" id="fig|1230456.3.peg.3320"/>
<dbReference type="Pfam" id="PF19545">
    <property type="entry name" value="DUF6069"/>
    <property type="match status" value="1"/>
</dbReference>
<feature type="transmembrane region" description="Helical" evidence="1">
    <location>
        <begin position="89"/>
        <end position="110"/>
    </location>
</feature>
<feature type="transmembrane region" description="Helical" evidence="1">
    <location>
        <begin position="57"/>
        <end position="77"/>
    </location>
</feature>
<keyword evidence="3" id="KW-1185">Reference proteome</keyword>
<dbReference type="RefSeq" id="WP_008849981.1">
    <property type="nucleotide sequence ID" value="NZ_AOJH01000102.1"/>
</dbReference>
<evidence type="ECO:0000313" key="2">
    <source>
        <dbReference type="EMBL" id="EMA57642.1"/>
    </source>
</evidence>
<feature type="transmembrane region" description="Helical" evidence="1">
    <location>
        <begin position="122"/>
        <end position="141"/>
    </location>
</feature>
<keyword evidence="1" id="KW-1133">Transmembrane helix</keyword>
<keyword evidence="1" id="KW-0812">Transmembrane</keyword>
<organism evidence="2 3">
    <name type="scientific">Halorubrum kocurii JCM 14978</name>
    <dbReference type="NCBI Taxonomy" id="1230456"/>
    <lineage>
        <taxon>Archaea</taxon>
        <taxon>Methanobacteriati</taxon>
        <taxon>Methanobacteriota</taxon>
        <taxon>Stenosarchaea group</taxon>
        <taxon>Halobacteria</taxon>
        <taxon>Halobacteriales</taxon>
        <taxon>Haloferacaceae</taxon>
        <taxon>Halorubrum</taxon>
    </lineage>
</organism>
<dbReference type="AlphaFoldDB" id="M0NI51"/>
<dbReference type="InterPro" id="IPR045713">
    <property type="entry name" value="DUF6069"/>
</dbReference>
<comment type="caution">
    <text evidence="2">The sequence shown here is derived from an EMBL/GenBank/DDBJ whole genome shotgun (WGS) entry which is preliminary data.</text>
</comment>
<accession>M0NI51</accession>
<gene>
    <name evidence="2" type="ORF">C468_16667</name>
</gene>
<evidence type="ECO:0000256" key="1">
    <source>
        <dbReference type="SAM" id="Phobius"/>
    </source>
</evidence>
<dbReference type="EMBL" id="AOJH01000102">
    <property type="protein sequence ID" value="EMA57642.1"/>
    <property type="molecule type" value="Genomic_DNA"/>
</dbReference>
<evidence type="ECO:0000313" key="3">
    <source>
        <dbReference type="Proteomes" id="UP000011546"/>
    </source>
</evidence>
<dbReference type="Proteomes" id="UP000011546">
    <property type="component" value="Unassembled WGS sequence"/>
</dbReference>
<protein>
    <submittedName>
        <fullName evidence="2">Uncharacterized protein</fullName>
    </submittedName>
</protein>
<proteinExistence type="predicted"/>
<dbReference type="OrthoDB" id="386916at2157"/>